<protein>
    <recommendedName>
        <fullName evidence="4">pyridoxal 5'-phosphate synthase</fullName>
        <ecNumber evidence="4">1.4.3.5</ecNumber>
    </recommendedName>
</protein>
<organism evidence="10 11">
    <name type="scientific">Mixia osmundae (strain CBS 9802 / IAM 14324 / JCM 22182 / KY 12970)</name>
    <dbReference type="NCBI Taxonomy" id="764103"/>
    <lineage>
        <taxon>Eukaryota</taxon>
        <taxon>Fungi</taxon>
        <taxon>Dikarya</taxon>
        <taxon>Basidiomycota</taxon>
        <taxon>Pucciniomycotina</taxon>
        <taxon>Mixiomycetes</taxon>
        <taxon>Mixiales</taxon>
        <taxon>Mixiaceae</taxon>
        <taxon>Mixia</taxon>
    </lineage>
</organism>
<dbReference type="Proteomes" id="UP000009131">
    <property type="component" value="Unassembled WGS sequence"/>
</dbReference>
<dbReference type="InParanoid" id="G7E906"/>
<dbReference type="eggNOG" id="KOG2586">
    <property type="taxonomic scope" value="Eukaryota"/>
</dbReference>
<dbReference type="GO" id="GO:0004733">
    <property type="term" value="F:pyridoxamine phosphate oxidase activity"/>
    <property type="evidence" value="ECO:0007669"/>
    <property type="project" value="UniProtKB-EC"/>
</dbReference>
<comment type="pathway">
    <text evidence="3">Cofactor metabolism; pyridoxal 5'-phosphate salvage; pyridoxal 5'-phosphate from pyridoxine 5'-phosphate: step 1/1.</text>
</comment>
<dbReference type="PANTHER" id="PTHR10851">
    <property type="entry name" value="PYRIDOXINE-5-PHOSPHATE OXIDASE"/>
    <property type="match status" value="1"/>
</dbReference>
<proteinExistence type="inferred from homology"/>
<dbReference type="PANTHER" id="PTHR10851:SF0">
    <property type="entry name" value="PYRIDOXINE-5'-PHOSPHATE OXIDASE"/>
    <property type="match status" value="1"/>
</dbReference>
<keyword evidence="5" id="KW-0285">Flavoprotein</keyword>
<keyword evidence="7" id="KW-0560">Oxidoreductase</keyword>
<dbReference type="InterPro" id="IPR012349">
    <property type="entry name" value="Split_barrel_FMN-bd"/>
</dbReference>
<dbReference type="OMA" id="AYFRTRP"/>
<evidence type="ECO:0000256" key="5">
    <source>
        <dbReference type="ARBA" id="ARBA00022630"/>
    </source>
</evidence>
<dbReference type="EC" id="1.4.3.5" evidence="4"/>
<feature type="domain" description="Pyridoxamine 5'-phosphate oxidase N-terminal" evidence="8">
    <location>
        <begin position="86"/>
        <end position="204"/>
    </location>
</feature>
<dbReference type="NCBIfam" id="NF004231">
    <property type="entry name" value="PRK05679.1"/>
    <property type="match status" value="1"/>
</dbReference>
<reference evidence="10 11" key="1">
    <citation type="journal article" date="2011" name="J. Gen. Appl. Microbiol.">
        <title>Draft genome sequencing of the enigmatic basidiomycete Mixia osmundae.</title>
        <authorList>
            <person name="Nishida H."/>
            <person name="Nagatsuka Y."/>
            <person name="Sugiyama J."/>
        </authorList>
    </citation>
    <scope>NUCLEOTIDE SEQUENCE [LARGE SCALE GENOMIC DNA]</scope>
    <source>
        <strain evidence="11">CBS 9802 / IAM 14324 / JCM 22182 / KY 12970</strain>
    </source>
</reference>
<comment type="cofactor">
    <cofactor evidence="1">
        <name>FMN</name>
        <dbReference type="ChEBI" id="CHEBI:58210"/>
    </cofactor>
</comment>
<dbReference type="InterPro" id="IPR000659">
    <property type="entry name" value="Pyridox_Oxase"/>
</dbReference>
<evidence type="ECO:0000256" key="1">
    <source>
        <dbReference type="ARBA" id="ARBA00001917"/>
    </source>
</evidence>
<evidence type="ECO:0000256" key="6">
    <source>
        <dbReference type="ARBA" id="ARBA00022643"/>
    </source>
</evidence>
<dbReference type="EMBL" id="BABT02000220">
    <property type="protein sequence ID" value="GAA99624.1"/>
    <property type="molecule type" value="Genomic_DNA"/>
</dbReference>
<keyword evidence="11" id="KW-1185">Reference proteome</keyword>
<dbReference type="Gene3D" id="2.30.110.10">
    <property type="entry name" value="Electron Transport, Fmn-binding Protein, Chain A"/>
    <property type="match status" value="1"/>
</dbReference>
<dbReference type="STRING" id="764103.G7E906"/>
<dbReference type="NCBIfam" id="TIGR00558">
    <property type="entry name" value="pdxH"/>
    <property type="match status" value="1"/>
</dbReference>
<dbReference type="OrthoDB" id="303614at2759"/>
<reference evidence="10 11" key="2">
    <citation type="journal article" date="2012" name="Open Biol.">
        <title>Characteristics of nucleosomes and linker DNA regions on the genome of the basidiomycete Mixia osmundae revealed by mono- and dinucleosome mapping.</title>
        <authorList>
            <person name="Nishida H."/>
            <person name="Kondo S."/>
            <person name="Matsumoto T."/>
            <person name="Suzuki Y."/>
            <person name="Yoshikawa H."/>
            <person name="Taylor T.D."/>
            <person name="Sugiyama J."/>
        </authorList>
    </citation>
    <scope>NUCLEOTIDE SEQUENCE [LARGE SCALE GENOMIC DNA]</scope>
    <source>
        <strain evidence="11">CBS 9802 / IAM 14324 / JCM 22182 / KY 12970</strain>
    </source>
</reference>
<feature type="domain" description="Pyridoxine 5'-phosphate oxidase dimerisation C-terminal" evidence="9">
    <location>
        <begin position="228"/>
        <end position="269"/>
    </location>
</feature>
<accession>G7E906</accession>
<sequence length="269" mass="30288">MLKSVRPCLFRAQRSTVYHHQVRAMTAHHATASSSESAPQQPCKTTSIVSHNQYHSEPLDADQLDGNPMVQFQAWFDDVMSPSSPVKEPEAFALSTVSATGIPSSRFVLLKQVDSRGFVFFTNYESRKGKEIAANPHVAMVFYWREVHKSVRVTGKTERLSTSESQAYYDTRPLDSRLGAHASPQSSVIADRKVLDDIALSVRQKYVEPALARGVKEEDVEIPVPSFWGGIRIVPAEVEMWSGRPDRLHDRFRYTRSGDSAWKLERLAP</sequence>
<name>G7E906_MIXOS</name>
<dbReference type="SUPFAM" id="SSF50475">
    <property type="entry name" value="FMN-binding split barrel"/>
    <property type="match status" value="1"/>
</dbReference>
<evidence type="ECO:0000313" key="10">
    <source>
        <dbReference type="EMBL" id="GAA99624.1"/>
    </source>
</evidence>
<dbReference type="RefSeq" id="XP_014568839.1">
    <property type="nucleotide sequence ID" value="XM_014713353.1"/>
</dbReference>
<dbReference type="HAMAP" id="MF_01629">
    <property type="entry name" value="PdxH"/>
    <property type="match status" value="1"/>
</dbReference>
<gene>
    <name evidence="10" type="primary">Mo06325</name>
    <name evidence="10" type="ORF">E5Q_06325</name>
</gene>
<dbReference type="InterPro" id="IPR011576">
    <property type="entry name" value="Pyridox_Oxase_N"/>
</dbReference>
<dbReference type="FunCoup" id="G7E906">
    <property type="interactions" value="134"/>
</dbReference>
<keyword evidence="6" id="KW-0288">FMN</keyword>
<evidence type="ECO:0000256" key="7">
    <source>
        <dbReference type="ARBA" id="ARBA00023002"/>
    </source>
</evidence>
<comment type="pathway">
    <text evidence="2">Cofactor metabolism; pyridoxal 5'-phosphate salvage; pyridoxal 5'-phosphate from pyridoxamine 5'-phosphate: step 1/1.</text>
</comment>
<evidence type="ECO:0000256" key="4">
    <source>
        <dbReference type="ARBA" id="ARBA00012801"/>
    </source>
</evidence>
<dbReference type="InterPro" id="IPR019576">
    <property type="entry name" value="Pyridoxamine_oxidase_dimer_C"/>
</dbReference>
<evidence type="ECO:0000259" key="9">
    <source>
        <dbReference type="Pfam" id="PF10590"/>
    </source>
</evidence>
<evidence type="ECO:0000256" key="3">
    <source>
        <dbReference type="ARBA" id="ARBA00005037"/>
    </source>
</evidence>
<evidence type="ECO:0000313" key="11">
    <source>
        <dbReference type="Proteomes" id="UP000009131"/>
    </source>
</evidence>
<dbReference type="Pfam" id="PF01243">
    <property type="entry name" value="PNPOx_N"/>
    <property type="match status" value="1"/>
</dbReference>
<dbReference type="GO" id="GO:0010181">
    <property type="term" value="F:FMN binding"/>
    <property type="evidence" value="ECO:0007669"/>
    <property type="project" value="InterPro"/>
</dbReference>
<evidence type="ECO:0000259" key="8">
    <source>
        <dbReference type="Pfam" id="PF01243"/>
    </source>
</evidence>
<dbReference type="Pfam" id="PF10590">
    <property type="entry name" value="PNP_phzG_C"/>
    <property type="match status" value="1"/>
</dbReference>
<dbReference type="AlphaFoldDB" id="G7E906"/>
<dbReference type="GO" id="GO:0008615">
    <property type="term" value="P:pyridoxine biosynthetic process"/>
    <property type="evidence" value="ECO:0007669"/>
    <property type="project" value="InterPro"/>
</dbReference>
<evidence type="ECO:0000256" key="2">
    <source>
        <dbReference type="ARBA" id="ARBA00004738"/>
    </source>
</evidence>
<comment type="caution">
    <text evidence="10">The sequence shown here is derived from an EMBL/GenBank/DDBJ whole genome shotgun (WGS) entry which is preliminary data.</text>
</comment>
<dbReference type="HOGENOM" id="CLU_032263_2_0_1"/>
<dbReference type="UniPathway" id="UPA01068">
    <property type="reaction ID" value="UER00304"/>
</dbReference>